<protein>
    <submittedName>
        <fullName evidence="3">Fasciclin domain-containing protein</fullName>
    </submittedName>
</protein>
<dbReference type="RefSeq" id="WP_246205562.1">
    <property type="nucleotide sequence ID" value="NZ_BAAANK010000012.1"/>
</dbReference>
<sequence length="196" mass="20414">MKKILAIAAAAAAIVMVSATPANATGDQSPAGTVVDVAVAASGGGVPDQNPYDYDLLVQALTATGLVPVLADTSRRFTVFAPNDRAFLRLVTDLTGEAPTSEQDALEKITTVLSIDQISNVLLYHVVADRKLGPIRVLTAGSLTMANGGIVKPRGLNLRDENTALKDPRLVIKGLNIQGSNGVIHTIDRVLVPAVL</sequence>
<dbReference type="EMBL" id="BAAANK010000012">
    <property type="protein sequence ID" value="GAA1845996.1"/>
    <property type="molecule type" value="Genomic_DNA"/>
</dbReference>
<dbReference type="PANTHER" id="PTHR10900:SF77">
    <property type="entry name" value="FI19380P1"/>
    <property type="match status" value="1"/>
</dbReference>
<accession>A0ABN2N1P7</accession>
<comment type="caution">
    <text evidence="3">The sequence shown here is derived from an EMBL/GenBank/DDBJ whole genome shotgun (WGS) entry which is preliminary data.</text>
</comment>
<feature type="signal peptide" evidence="1">
    <location>
        <begin position="1"/>
        <end position="24"/>
    </location>
</feature>
<feature type="chain" id="PRO_5045940835" evidence="1">
    <location>
        <begin position="25"/>
        <end position="196"/>
    </location>
</feature>
<name>A0ABN2N1P7_9MICO</name>
<proteinExistence type="predicted"/>
<evidence type="ECO:0000313" key="3">
    <source>
        <dbReference type="EMBL" id="GAA1845996.1"/>
    </source>
</evidence>
<dbReference type="PROSITE" id="PS50213">
    <property type="entry name" value="FAS1"/>
    <property type="match status" value="1"/>
</dbReference>
<gene>
    <name evidence="3" type="ORF">GCM10009750_35380</name>
</gene>
<dbReference type="Proteomes" id="UP001501746">
    <property type="component" value="Unassembled WGS sequence"/>
</dbReference>
<dbReference type="SUPFAM" id="SSF82153">
    <property type="entry name" value="FAS1 domain"/>
    <property type="match status" value="1"/>
</dbReference>
<evidence type="ECO:0000259" key="2">
    <source>
        <dbReference type="PROSITE" id="PS50213"/>
    </source>
</evidence>
<dbReference type="PANTHER" id="PTHR10900">
    <property type="entry name" value="PERIOSTIN-RELATED"/>
    <property type="match status" value="1"/>
</dbReference>
<reference evidence="3 4" key="1">
    <citation type="journal article" date="2019" name="Int. J. Syst. Evol. Microbiol.">
        <title>The Global Catalogue of Microorganisms (GCM) 10K type strain sequencing project: providing services to taxonomists for standard genome sequencing and annotation.</title>
        <authorList>
            <consortium name="The Broad Institute Genomics Platform"/>
            <consortium name="The Broad Institute Genome Sequencing Center for Infectious Disease"/>
            <person name="Wu L."/>
            <person name="Ma J."/>
        </authorList>
    </citation>
    <scope>NUCLEOTIDE SEQUENCE [LARGE SCALE GENOMIC DNA]</scope>
    <source>
        <strain evidence="3 4">JCM 14323</strain>
    </source>
</reference>
<keyword evidence="4" id="KW-1185">Reference proteome</keyword>
<dbReference type="SMART" id="SM00554">
    <property type="entry name" value="FAS1"/>
    <property type="match status" value="1"/>
</dbReference>
<organism evidence="3 4">
    <name type="scientific">Agromyces salentinus</name>
    <dbReference type="NCBI Taxonomy" id="269421"/>
    <lineage>
        <taxon>Bacteria</taxon>
        <taxon>Bacillati</taxon>
        <taxon>Actinomycetota</taxon>
        <taxon>Actinomycetes</taxon>
        <taxon>Micrococcales</taxon>
        <taxon>Microbacteriaceae</taxon>
        <taxon>Agromyces</taxon>
    </lineage>
</organism>
<dbReference type="Gene3D" id="2.30.180.10">
    <property type="entry name" value="FAS1 domain"/>
    <property type="match status" value="1"/>
</dbReference>
<dbReference type="Pfam" id="PF02469">
    <property type="entry name" value="Fasciclin"/>
    <property type="match status" value="1"/>
</dbReference>
<feature type="domain" description="FAS1" evidence="2">
    <location>
        <begin position="41"/>
        <end position="191"/>
    </location>
</feature>
<dbReference type="InterPro" id="IPR036378">
    <property type="entry name" value="FAS1_dom_sf"/>
</dbReference>
<dbReference type="InterPro" id="IPR050904">
    <property type="entry name" value="Adhesion/Biosynth-related"/>
</dbReference>
<dbReference type="InterPro" id="IPR000782">
    <property type="entry name" value="FAS1_domain"/>
</dbReference>
<evidence type="ECO:0000256" key="1">
    <source>
        <dbReference type="SAM" id="SignalP"/>
    </source>
</evidence>
<evidence type="ECO:0000313" key="4">
    <source>
        <dbReference type="Proteomes" id="UP001501746"/>
    </source>
</evidence>
<keyword evidence="1" id="KW-0732">Signal</keyword>